<keyword evidence="4" id="KW-0274">FAD</keyword>
<organism evidence="6 7">
    <name type="scientific">Pontibacter fetidus</name>
    <dbReference type="NCBI Taxonomy" id="2700082"/>
    <lineage>
        <taxon>Bacteria</taxon>
        <taxon>Pseudomonadati</taxon>
        <taxon>Bacteroidota</taxon>
        <taxon>Cytophagia</taxon>
        <taxon>Cytophagales</taxon>
        <taxon>Hymenobacteraceae</taxon>
        <taxon>Pontibacter</taxon>
    </lineage>
</organism>
<evidence type="ECO:0000313" key="6">
    <source>
        <dbReference type="EMBL" id="NDK55483.1"/>
    </source>
</evidence>
<accession>A0A6B2GZM0</accession>
<dbReference type="PANTHER" id="PTHR43429">
    <property type="entry name" value="PYRIDINE NUCLEOTIDE-DISULFIDE OXIDOREDUCTASE DOMAIN-CONTAINING"/>
    <property type="match status" value="1"/>
</dbReference>
<evidence type="ECO:0000313" key="7">
    <source>
        <dbReference type="Proteomes" id="UP000478546"/>
    </source>
</evidence>
<dbReference type="PRINTS" id="PR00411">
    <property type="entry name" value="PNDRDTASEI"/>
</dbReference>
<dbReference type="InterPro" id="IPR023753">
    <property type="entry name" value="FAD/NAD-binding_dom"/>
</dbReference>
<protein>
    <submittedName>
        <fullName evidence="6">FAD-dependent oxidoreductase</fullName>
    </submittedName>
</protein>
<dbReference type="Gene3D" id="3.50.50.60">
    <property type="entry name" value="FAD/NAD(P)-binding domain"/>
    <property type="match status" value="2"/>
</dbReference>
<name>A0A6B2GZM0_9BACT</name>
<dbReference type="Proteomes" id="UP000478546">
    <property type="component" value="Unassembled WGS sequence"/>
</dbReference>
<keyword evidence="7" id="KW-1185">Reference proteome</keyword>
<dbReference type="InterPro" id="IPR036188">
    <property type="entry name" value="FAD/NAD-bd_sf"/>
</dbReference>
<comment type="cofactor">
    <cofactor evidence="1">
        <name>FAD</name>
        <dbReference type="ChEBI" id="CHEBI:57692"/>
    </cofactor>
</comment>
<evidence type="ECO:0000256" key="2">
    <source>
        <dbReference type="ARBA" id="ARBA00006442"/>
    </source>
</evidence>
<dbReference type="RefSeq" id="WP_162345545.1">
    <property type="nucleotide sequence ID" value="NZ_JAAEAA010000006.1"/>
</dbReference>
<sequence>MQPGQHVVVIGNGIAGITLAKQLRARSSCRITVISAESATHFSRPALMYVYMGHMRYQDIIPYADWYWTKKQITCLHELVTTIDPEKKELKLANGEPVRYDKLVLATGSEAVYYNWPGQHLKGVQALISLQDLEQMQAQTQNIKQAIIVGGGLIGIEMAEMLQSKGIPVHMIVRDNLYWRNNLPAPEAELVTTHIRDCGIQLHLSDELTEITGDETGYVQKVKTKNGIEIHCQFVGIATGVKPQISLTLNTLIKTDKGILINNYFETSATDVYAIGDCAQFTDPTPGQAAIEQLWYTGRQHGEALAAILCDDRKPYVRGPWFNSAKFLNIEYQTYGFVPSNCDDTRYSSLYWEHPVKTKAIRLLYEKQSGLLKGINLLGVRYRHDLCHHWLKQNYTIHQVMEELHAVNFDTEFFQHYEPELLKQYLQQFPDRNAPEKQHSWWQLRKRFSLFSSIPDNC</sequence>
<evidence type="ECO:0000256" key="4">
    <source>
        <dbReference type="ARBA" id="ARBA00022827"/>
    </source>
</evidence>
<comment type="caution">
    <text evidence="6">The sequence shown here is derived from an EMBL/GenBank/DDBJ whole genome shotgun (WGS) entry which is preliminary data.</text>
</comment>
<evidence type="ECO:0000256" key="1">
    <source>
        <dbReference type="ARBA" id="ARBA00001974"/>
    </source>
</evidence>
<dbReference type="SUPFAM" id="SSF51905">
    <property type="entry name" value="FAD/NAD(P)-binding domain"/>
    <property type="match status" value="2"/>
</dbReference>
<evidence type="ECO:0000259" key="5">
    <source>
        <dbReference type="Pfam" id="PF07992"/>
    </source>
</evidence>
<dbReference type="Pfam" id="PF07992">
    <property type="entry name" value="Pyr_redox_2"/>
    <property type="match status" value="1"/>
</dbReference>
<dbReference type="PANTHER" id="PTHR43429:SF3">
    <property type="entry name" value="NITRITE REDUCTASE [NAD(P)H]"/>
    <property type="match status" value="1"/>
</dbReference>
<feature type="domain" description="FAD/NAD(P)-binding" evidence="5">
    <location>
        <begin position="6"/>
        <end position="290"/>
    </location>
</feature>
<keyword evidence="3" id="KW-0285">Flavoprotein</keyword>
<dbReference type="EMBL" id="JAAEAA010000006">
    <property type="protein sequence ID" value="NDK55483.1"/>
    <property type="molecule type" value="Genomic_DNA"/>
</dbReference>
<dbReference type="PRINTS" id="PR00368">
    <property type="entry name" value="FADPNR"/>
</dbReference>
<dbReference type="AlphaFoldDB" id="A0A6B2GZM0"/>
<gene>
    <name evidence="6" type="ORF">GWO68_06105</name>
</gene>
<dbReference type="GO" id="GO:0016491">
    <property type="term" value="F:oxidoreductase activity"/>
    <property type="evidence" value="ECO:0007669"/>
    <property type="project" value="InterPro"/>
</dbReference>
<evidence type="ECO:0000256" key="3">
    <source>
        <dbReference type="ARBA" id="ARBA00022630"/>
    </source>
</evidence>
<proteinExistence type="inferred from homology"/>
<dbReference type="InterPro" id="IPR050260">
    <property type="entry name" value="FAD-bd_OxRdtase"/>
</dbReference>
<reference evidence="6 7" key="1">
    <citation type="submission" date="2020-01" db="EMBL/GenBank/DDBJ databases">
        <authorList>
            <person name="Kim M.K."/>
        </authorList>
    </citation>
    <scope>NUCLEOTIDE SEQUENCE [LARGE SCALE GENOMIC DNA]</scope>
    <source>
        <strain evidence="6 7">BT213</strain>
    </source>
</reference>
<comment type="similarity">
    <text evidence="2">Belongs to the FAD-dependent oxidoreductase family.</text>
</comment>